<dbReference type="PANTHER" id="PTHR30595:SF6">
    <property type="entry name" value="SCHLAFEN ALBA-2 DOMAIN-CONTAINING PROTEIN"/>
    <property type="match status" value="1"/>
</dbReference>
<evidence type="ECO:0000259" key="1">
    <source>
        <dbReference type="Pfam" id="PF04326"/>
    </source>
</evidence>
<evidence type="ECO:0000313" key="2">
    <source>
        <dbReference type="EMBL" id="EJW96954.1"/>
    </source>
</evidence>
<reference evidence="2" key="1">
    <citation type="journal article" date="2012" name="PLoS ONE">
        <title>Gene sets for utilization of primary and secondary nutrition supplies in the distal gut of endangered iberian lynx.</title>
        <authorList>
            <person name="Alcaide M."/>
            <person name="Messina E."/>
            <person name="Richter M."/>
            <person name="Bargiela R."/>
            <person name="Peplies J."/>
            <person name="Huws S.A."/>
            <person name="Newbold C.J."/>
            <person name="Golyshin P.N."/>
            <person name="Simon M.A."/>
            <person name="Lopez G."/>
            <person name="Yakimov M.M."/>
            <person name="Ferrer M."/>
        </authorList>
    </citation>
    <scope>NUCLEOTIDE SEQUENCE</scope>
</reference>
<dbReference type="Pfam" id="PF04326">
    <property type="entry name" value="SLFN_AlbA_2"/>
    <property type="match status" value="1"/>
</dbReference>
<dbReference type="EMBL" id="AMCI01005016">
    <property type="protein sequence ID" value="EJW96954.1"/>
    <property type="molecule type" value="Genomic_DNA"/>
</dbReference>
<dbReference type="InterPro" id="IPR007421">
    <property type="entry name" value="Schlafen_AlbA_2_dom"/>
</dbReference>
<dbReference type="InterPro" id="IPR038475">
    <property type="entry name" value="RecG_C_sf"/>
</dbReference>
<dbReference type="AlphaFoldDB" id="J9GC25"/>
<sequence length="368" mass="42526">MTEVDLKDLMRYGERINTEYKEALGELPKSLWETYSSFANTIGGTIILGIKEYRSKSLEEGQFEVQGIKNVPKMLKSFWNTINSNKVSRNILLDEQVEVIDYEGKSVMVIHVPMASCSMRPIYINGNLLGGTFKRNFEGDYHCTDEEVKIMLRDANENGNDGMLIENYTMDDIDFHALHSYRNRFEIKNQDHAFNLLNDKDFLRNLGGYTVDRNTNREGLTLAGLMMFGKGLPVRERFDNIRMDYIDKTNLIGDSRWSDRLTYDGTWENNLFNFFIRVIAKLTADLKRPFRLEGMERTEDTPVHRAVREGLTNMIIHADLLITGVLKVEKLGHEFLFSNPGSLNCPWKILLEEVILKLATQEYKICCV</sequence>
<dbReference type="Gene3D" id="3.30.950.30">
    <property type="entry name" value="Schlafen, AAA domain"/>
    <property type="match status" value="1"/>
</dbReference>
<proteinExistence type="predicted"/>
<dbReference type="PANTHER" id="PTHR30595">
    <property type="entry name" value="GLPR-RELATED TRANSCRIPTIONAL REPRESSOR"/>
    <property type="match status" value="1"/>
</dbReference>
<feature type="domain" description="Schlafen AlbA-2" evidence="1">
    <location>
        <begin position="16"/>
        <end position="136"/>
    </location>
</feature>
<comment type="caution">
    <text evidence="2">The sequence shown here is derived from an EMBL/GenBank/DDBJ whole genome shotgun (WGS) entry which is preliminary data.</text>
</comment>
<dbReference type="InterPro" id="IPR038461">
    <property type="entry name" value="Schlafen_AlbA_2_dom_sf"/>
</dbReference>
<gene>
    <name evidence="2" type="ORF">EVA_14934</name>
</gene>
<organism evidence="2">
    <name type="scientific">gut metagenome</name>
    <dbReference type="NCBI Taxonomy" id="749906"/>
    <lineage>
        <taxon>unclassified sequences</taxon>
        <taxon>metagenomes</taxon>
        <taxon>organismal metagenomes</taxon>
    </lineage>
</organism>
<protein>
    <submittedName>
        <fullName evidence="2">Transcriptional regulator</fullName>
    </submittedName>
</protein>
<accession>J9GC25</accession>
<name>J9GC25_9ZZZZ</name>
<dbReference type="Gene3D" id="3.30.565.60">
    <property type="match status" value="1"/>
</dbReference>